<name>A0ABS2FSA1_9FIRM</name>
<evidence type="ECO:0000313" key="2">
    <source>
        <dbReference type="EMBL" id="MBM6849911.1"/>
    </source>
</evidence>
<accession>A0ABS2FSA1</accession>
<dbReference type="EMBL" id="JACSNX010000001">
    <property type="protein sequence ID" value="MBM6849911.1"/>
    <property type="molecule type" value="Genomic_DNA"/>
</dbReference>
<protein>
    <recommendedName>
        <fullName evidence="4">Lipoprotein</fullName>
    </recommendedName>
</protein>
<evidence type="ECO:0000256" key="1">
    <source>
        <dbReference type="SAM" id="SignalP"/>
    </source>
</evidence>
<dbReference type="RefSeq" id="WP_204801444.1">
    <property type="nucleotide sequence ID" value="NZ_JACSNX010000001.1"/>
</dbReference>
<sequence>MKRFAFLLNFLLLIWLCGCSASPAIETLNNWSFQYNEGTDDYSVFFELRDKSGNSISADVDVDIRIVNDRDEEVFRGTRSVSPDDFGYYTSQAQGEQYLANIRIPTSEINPGADSSGKVYLTVYKADVVAFDEVNCDAFYCLPIKDIQLESGPFPIELNVKGFDGSITSKLQIDDVTYECETGYTPTLTVTISGTKTYSNNNSIFSSGYDVISYKLYDSENYMVDSGSVYLNSLNQGDKFKDESIIIYDLIPGEIYTLKFAEYEF</sequence>
<proteinExistence type="predicted"/>
<reference evidence="2 3" key="1">
    <citation type="journal article" date="2021" name="Sci. Rep.">
        <title>The distribution of antibiotic resistance genes in chicken gut microbiota commensals.</title>
        <authorList>
            <person name="Juricova H."/>
            <person name="Matiasovicova J."/>
            <person name="Kubasova T."/>
            <person name="Cejkova D."/>
            <person name="Rychlik I."/>
        </authorList>
    </citation>
    <scope>NUCLEOTIDE SEQUENCE [LARGE SCALE GENOMIC DNA]</scope>
    <source>
        <strain evidence="2 3">An411</strain>
    </source>
</reference>
<evidence type="ECO:0008006" key="4">
    <source>
        <dbReference type="Google" id="ProtNLM"/>
    </source>
</evidence>
<gene>
    <name evidence="2" type="ORF">H9X91_00475</name>
</gene>
<evidence type="ECO:0000313" key="3">
    <source>
        <dbReference type="Proteomes" id="UP000719500"/>
    </source>
</evidence>
<keyword evidence="1" id="KW-0732">Signal</keyword>
<dbReference type="PROSITE" id="PS51257">
    <property type="entry name" value="PROKAR_LIPOPROTEIN"/>
    <property type="match status" value="1"/>
</dbReference>
<dbReference type="Proteomes" id="UP000719500">
    <property type="component" value="Unassembled WGS sequence"/>
</dbReference>
<feature type="signal peptide" evidence="1">
    <location>
        <begin position="1"/>
        <end position="21"/>
    </location>
</feature>
<feature type="chain" id="PRO_5046620762" description="Lipoprotein" evidence="1">
    <location>
        <begin position="22"/>
        <end position="265"/>
    </location>
</feature>
<organism evidence="2 3">
    <name type="scientific">Oscillibacter valericigenes</name>
    <dbReference type="NCBI Taxonomy" id="351091"/>
    <lineage>
        <taxon>Bacteria</taxon>
        <taxon>Bacillati</taxon>
        <taxon>Bacillota</taxon>
        <taxon>Clostridia</taxon>
        <taxon>Eubacteriales</taxon>
        <taxon>Oscillospiraceae</taxon>
        <taxon>Oscillibacter</taxon>
    </lineage>
</organism>
<comment type="caution">
    <text evidence="2">The sequence shown here is derived from an EMBL/GenBank/DDBJ whole genome shotgun (WGS) entry which is preliminary data.</text>
</comment>
<keyword evidence="3" id="KW-1185">Reference proteome</keyword>